<dbReference type="RefSeq" id="WP_143528428.1">
    <property type="nucleotide sequence ID" value="NZ_AP019791.1"/>
</dbReference>
<keyword evidence="1" id="KW-0472">Membrane</keyword>
<accession>A0A510HKJ8</accession>
<keyword evidence="1" id="KW-1133">Transmembrane helix</keyword>
<organism evidence="2 3">
    <name type="scientific">Rubrobacter xylanophilus</name>
    <dbReference type="NCBI Taxonomy" id="49319"/>
    <lineage>
        <taxon>Bacteria</taxon>
        <taxon>Bacillati</taxon>
        <taxon>Actinomycetota</taxon>
        <taxon>Rubrobacteria</taxon>
        <taxon>Rubrobacterales</taxon>
        <taxon>Rubrobacteraceae</taxon>
        <taxon>Rubrobacter</taxon>
    </lineage>
</organism>
<dbReference type="AlphaFoldDB" id="A0A510HKJ8"/>
<dbReference type="EMBL" id="AP019791">
    <property type="protein sequence ID" value="BBL80424.1"/>
    <property type="molecule type" value="Genomic_DNA"/>
</dbReference>
<keyword evidence="3" id="KW-1185">Reference proteome</keyword>
<keyword evidence="1" id="KW-0812">Transmembrane</keyword>
<feature type="transmembrane region" description="Helical" evidence="1">
    <location>
        <begin position="111"/>
        <end position="133"/>
    </location>
</feature>
<feature type="transmembrane region" description="Helical" evidence="1">
    <location>
        <begin position="68"/>
        <end position="91"/>
    </location>
</feature>
<dbReference type="Proteomes" id="UP000318065">
    <property type="component" value="Chromosome"/>
</dbReference>
<name>A0A510HKJ8_9ACTN</name>
<protein>
    <submittedName>
        <fullName evidence="2">Uncharacterized protein</fullName>
    </submittedName>
</protein>
<evidence type="ECO:0000313" key="3">
    <source>
        <dbReference type="Proteomes" id="UP000318065"/>
    </source>
</evidence>
<feature type="transmembrane region" description="Helical" evidence="1">
    <location>
        <begin position="40"/>
        <end position="61"/>
    </location>
</feature>
<feature type="transmembrane region" description="Helical" evidence="1">
    <location>
        <begin position="154"/>
        <end position="179"/>
    </location>
</feature>
<evidence type="ECO:0000256" key="1">
    <source>
        <dbReference type="SAM" id="Phobius"/>
    </source>
</evidence>
<feature type="transmembrane region" description="Helical" evidence="1">
    <location>
        <begin position="12"/>
        <end position="34"/>
    </location>
</feature>
<proteinExistence type="predicted"/>
<evidence type="ECO:0000313" key="2">
    <source>
        <dbReference type="EMBL" id="BBL80424.1"/>
    </source>
</evidence>
<sequence>MERRHVSENETTFWDHAGLVFLGGATLLCALLALVGLDPAAWALPFLAGALTGDGLFYLTLRSARHSTLLAVVALATVVLGLVVSYNLWTAWLLPAAPSIPWEIPAFVERFALGITLGFGGIVLSTVVFPGFFSPQTWEEAVDQRRAVVRGMAIVAGILLALLLVLALIMAFAAFVVYISVRFAG</sequence>
<gene>
    <name evidence="2" type="ORF">RxyAA322_22780</name>
</gene>
<reference evidence="2" key="1">
    <citation type="journal article" date="2019" name="Microbiol. Resour. Announc.">
        <title>Complete Genome Sequence of Rubrobacter xylanophilus Strain AA3-22, Isolated from Arima Onsen in Japan.</title>
        <authorList>
            <person name="Tomariguchi N."/>
            <person name="Miyazaki K."/>
        </authorList>
    </citation>
    <scope>NUCLEOTIDE SEQUENCE [LARGE SCALE GENOMIC DNA]</scope>
    <source>
        <strain evidence="2">AA3-22</strain>
    </source>
</reference>